<evidence type="ECO:0000256" key="12">
    <source>
        <dbReference type="ARBA" id="ARBA00022895"/>
    </source>
</evidence>
<comment type="similarity">
    <text evidence="3">Belongs to the ku80 family.</text>
</comment>
<evidence type="ECO:0000256" key="13">
    <source>
        <dbReference type="ARBA" id="ARBA00023125"/>
    </source>
</evidence>
<dbReference type="EMBL" id="JAPUFD010000004">
    <property type="protein sequence ID" value="MDI1486907.1"/>
    <property type="molecule type" value="Genomic_DNA"/>
</dbReference>
<evidence type="ECO:0000256" key="16">
    <source>
        <dbReference type="ARBA" id="ARBA00023242"/>
    </source>
</evidence>
<keyword evidence="15" id="KW-0234">DNA repair</keyword>
<keyword evidence="8" id="KW-0227">DNA damage</keyword>
<dbReference type="PANTHER" id="PTHR12604">
    <property type="entry name" value="KU AUTOANTIGEN DNA HELICASE"/>
    <property type="match status" value="1"/>
</dbReference>
<evidence type="ECO:0000256" key="8">
    <source>
        <dbReference type="ARBA" id="ARBA00022763"/>
    </source>
</evidence>
<comment type="subcellular location">
    <subcellularLocation>
        <location evidence="2">Chromosome</location>
        <location evidence="2">Telomere</location>
    </subcellularLocation>
    <subcellularLocation>
        <location evidence="1">Nucleus</location>
    </subcellularLocation>
</comment>
<dbReference type="GO" id="GO:0003678">
    <property type="term" value="F:DNA helicase activity"/>
    <property type="evidence" value="ECO:0007669"/>
    <property type="project" value="UniProtKB-EC"/>
</dbReference>
<feature type="domain" description="Ku" evidence="21">
    <location>
        <begin position="194"/>
        <end position="331"/>
    </location>
</feature>
<dbReference type="GO" id="GO:0005524">
    <property type="term" value="F:ATP binding"/>
    <property type="evidence" value="ECO:0007669"/>
    <property type="project" value="UniProtKB-KW"/>
</dbReference>
<evidence type="ECO:0000313" key="22">
    <source>
        <dbReference type="EMBL" id="MDI1486907.1"/>
    </source>
</evidence>
<dbReference type="GO" id="GO:0042162">
    <property type="term" value="F:telomeric DNA binding"/>
    <property type="evidence" value="ECO:0007669"/>
    <property type="project" value="InterPro"/>
</dbReference>
<keyword evidence="14" id="KW-0233">DNA recombination</keyword>
<dbReference type="GO" id="GO:0006310">
    <property type="term" value="P:DNA recombination"/>
    <property type="evidence" value="ECO:0007669"/>
    <property type="project" value="UniProtKB-KW"/>
</dbReference>
<evidence type="ECO:0000256" key="4">
    <source>
        <dbReference type="ARBA" id="ARBA00012551"/>
    </source>
</evidence>
<evidence type="ECO:0000256" key="5">
    <source>
        <dbReference type="ARBA" id="ARBA00021792"/>
    </source>
</evidence>
<evidence type="ECO:0000259" key="21">
    <source>
        <dbReference type="SMART" id="SM00559"/>
    </source>
</evidence>
<dbReference type="GO" id="GO:0006303">
    <property type="term" value="P:double-strand break repair via nonhomologous end joining"/>
    <property type="evidence" value="ECO:0007669"/>
    <property type="project" value="InterPro"/>
</dbReference>
<dbReference type="Pfam" id="PF08785">
    <property type="entry name" value="Ku_PK_bind"/>
    <property type="match status" value="1"/>
</dbReference>
<evidence type="ECO:0000256" key="7">
    <source>
        <dbReference type="ARBA" id="ARBA00022741"/>
    </source>
</evidence>
<dbReference type="InterPro" id="IPR036465">
    <property type="entry name" value="vWFA_dom_sf"/>
</dbReference>
<dbReference type="InterPro" id="IPR024193">
    <property type="entry name" value="Ku80"/>
</dbReference>
<dbReference type="CDD" id="cd00873">
    <property type="entry name" value="KU80"/>
    <property type="match status" value="1"/>
</dbReference>
<keyword evidence="11" id="KW-0067">ATP-binding</keyword>
<keyword evidence="10 22" id="KW-0347">Helicase</keyword>
<dbReference type="GO" id="GO:0016787">
    <property type="term" value="F:hydrolase activity"/>
    <property type="evidence" value="ECO:0007669"/>
    <property type="project" value="UniProtKB-KW"/>
</dbReference>
<dbReference type="Pfam" id="PF02735">
    <property type="entry name" value="Ku"/>
    <property type="match status" value="1"/>
</dbReference>
<dbReference type="SUPFAM" id="SSF101420">
    <property type="entry name" value="C-terminal domain of Ku80"/>
    <property type="match status" value="1"/>
</dbReference>
<accession>A0AA43QJI2</accession>
<protein>
    <recommendedName>
        <fullName evidence="5">ATP-dependent DNA helicase II subunit 2</fullName>
        <ecNumber evidence="4">3.6.4.12</ecNumber>
    </recommendedName>
    <alternativeName>
        <fullName evidence="18">ATP-dependent DNA helicase II subunit Ku80</fullName>
    </alternativeName>
</protein>
<comment type="catalytic activity">
    <reaction evidence="19">
        <text>ATP + H2O = ADP + phosphate + H(+)</text>
        <dbReference type="Rhea" id="RHEA:13065"/>
        <dbReference type="ChEBI" id="CHEBI:15377"/>
        <dbReference type="ChEBI" id="CHEBI:15378"/>
        <dbReference type="ChEBI" id="CHEBI:30616"/>
        <dbReference type="ChEBI" id="CHEBI:43474"/>
        <dbReference type="ChEBI" id="CHEBI:456216"/>
        <dbReference type="EC" id="3.6.4.12"/>
    </reaction>
</comment>
<feature type="region of interest" description="Disordered" evidence="20">
    <location>
        <begin position="143"/>
        <end position="200"/>
    </location>
</feature>
<dbReference type="GO" id="GO:0043564">
    <property type="term" value="C:Ku70:Ku80 complex"/>
    <property type="evidence" value="ECO:0007669"/>
    <property type="project" value="InterPro"/>
</dbReference>
<evidence type="ECO:0000256" key="1">
    <source>
        <dbReference type="ARBA" id="ARBA00004123"/>
    </source>
</evidence>
<evidence type="ECO:0000256" key="20">
    <source>
        <dbReference type="SAM" id="MobiDB-lite"/>
    </source>
</evidence>
<dbReference type="Gene3D" id="2.40.290.10">
    <property type="match status" value="1"/>
</dbReference>
<dbReference type="Proteomes" id="UP001161017">
    <property type="component" value="Unassembled WGS sequence"/>
</dbReference>
<organism evidence="22 23">
    <name type="scientific">Ramalina farinacea</name>
    <dbReference type="NCBI Taxonomy" id="258253"/>
    <lineage>
        <taxon>Eukaryota</taxon>
        <taxon>Fungi</taxon>
        <taxon>Dikarya</taxon>
        <taxon>Ascomycota</taxon>
        <taxon>Pezizomycotina</taxon>
        <taxon>Lecanoromycetes</taxon>
        <taxon>OSLEUM clade</taxon>
        <taxon>Lecanoromycetidae</taxon>
        <taxon>Lecanorales</taxon>
        <taxon>Lecanorineae</taxon>
        <taxon>Ramalinaceae</taxon>
        <taxon>Ramalina</taxon>
    </lineage>
</organism>
<dbReference type="Gene3D" id="3.40.50.410">
    <property type="entry name" value="von Willebrand factor, type A domain"/>
    <property type="match status" value="1"/>
</dbReference>
<dbReference type="Gene3D" id="1.25.40.240">
    <property type="entry name" value="Ku, C-terminal domain"/>
    <property type="match status" value="1"/>
</dbReference>
<dbReference type="SUPFAM" id="SSF53300">
    <property type="entry name" value="vWA-like"/>
    <property type="match status" value="1"/>
</dbReference>
<dbReference type="GO" id="GO:0003684">
    <property type="term" value="F:damaged DNA binding"/>
    <property type="evidence" value="ECO:0007669"/>
    <property type="project" value="InterPro"/>
</dbReference>
<evidence type="ECO:0000256" key="17">
    <source>
        <dbReference type="ARBA" id="ARBA00024890"/>
    </source>
</evidence>
<keyword evidence="23" id="KW-1185">Reference proteome</keyword>
<comment type="function">
    <text evidence="17">Single-stranded DNA-dependent ATP-dependent helicase. Involved in non-homologous end joining (NHEJ) DNA double strand break repair. DNA-binding is sequence-independent but has a high affinity to nicks in double-stranded DNA and to the ends of duplex DNA. Binds to naturally occurring chromosomal ends, and therefore provides chromosomal end protection. Required also for telomere recombination to repair telomeric ends in the absence of telomerase. KU70, of the KU70/KU80 heterodimer, binds to the stem loop of TLC1, the RNA component of telomerase. Involved in telomere maintenance. Interacts with telomeric repeats and subtelomeric sequences thereby controlling telomere length and protecting against subtelomeric rearrangement. Maintains telomeric chromatin, which is involved in silencing the expression of genes located at the telomere. Required for mating-type switching.</text>
</comment>
<dbReference type="InterPro" id="IPR014893">
    <property type="entry name" value="Ku_PK_bind"/>
</dbReference>
<keyword evidence="16" id="KW-0539">Nucleus</keyword>
<sequence>MIANYCKKLKYKRKIILVTNACGDMDDDDVPSIVDKLTSDGIELVVIGVDFDDAEYGYKEEDKDPRKQKLQKLVDQANGLIGTMQQAIEELGTPRLKSTRPVPSYKGQLTLGNARTSEAAMCIDVERYPRVMVRRPAAASNMFIPSDKGKASAQSSSAVQNGSHTSQEADSKPSDAPPSSRMYQVEDAKAEDGKRRISPEDLARGYEYGRTAVHISESDLNVTKLETQAGMEIMGFVPQANYHRYMNMSVSWVTIAQKTNNLAAIALSSLIHALYELESFAIARLVTKADKEPVVVLLAPSIEADYECLLDVQVPFAEDLRPYKFPPLDKVITVSGKKITEHRNLPSDSLNEAMGDLVDDMDLSHTGRDEEDNPTEFMQLTDTFSPVLHRIDQAVRWRAVHSKEPIPPPYEILTRYSKPPDEIIERSKGTLAALIEEADVKQVPPKAQSRKRARNQVKPLSGLDVGSLLGKKSKKAKLSPDNAIPEFRQTLDSAESLSVIHDAAKQMGAIIETQIKESFGDLRYQSALEKLGVLRNEMVEVEEPLAFNQIMTSLKTRLLVGDLNGDRREMWRLIQGAKLSLIPKSLSSASDVDDEQAKTFLAMR</sequence>
<dbReference type="SUPFAM" id="SSF100939">
    <property type="entry name" value="SPOC domain-like"/>
    <property type="match status" value="1"/>
</dbReference>
<dbReference type="GO" id="GO:0003690">
    <property type="term" value="F:double-stranded DNA binding"/>
    <property type="evidence" value="ECO:0007669"/>
    <property type="project" value="TreeGrafter"/>
</dbReference>
<keyword evidence="7" id="KW-0547">Nucleotide-binding</keyword>
<dbReference type="FunFam" id="1.10.1600.10:FF:000002">
    <property type="entry name" value="X-ray repair cross-complementing protein 5"/>
    <property type="match status" value="1"/>
</dbReference>
<evidence type="ECO:0000256" key="14">
    <source>
        <dbReference type="ARBA" id="ARBA00023172"/>
    </source>
</evidence>
<evidence type="ECO:0000256" key="3">
    <source>
        <dbReference type="ARBA" id="ARBA00007726"/>
    </source>
</evidence>
<comment type="caution">
    <text evidence="22">The sequence shown here is derived from an EMBL/GenBank/DDBJ whole genome shotgun (WGS) entry which is preliminary data.</text>
</comment>
<evidence type="ECO:0000256" key="15">
    <source>
        <dbReference type="ARBA" id="ARBA00023204"/>
    </source>
</evidence>
<feature type="compositionally biased region" description="Basic and acidic residues" evidence="20">
    <location>
        <begin position="184"/>
        <end position="200"/>
    </location>
</feature>
<feature type="compositionally biased region" description="Polar residues" evidence="20">
    <location>
        <begin position="152"/>
        <end position="166"/>
    </location>
</feature>
<proteinExistence type="inferred from homology"/>
<keyword evidence="12" id="KW-0779">Telomere</keyword>
<keyword evidence="9" id="KW-0378">Hydrolase</keyword>
<dbReference type="PANTHER" id="PTHR12604:SF4">
    <property type="entry name" value="X-RAY REPAIR CROSS-COMPLEMENTING PROTEIN 5"/>
    <property type="match status" value="1"/>
</dbReference>
<name>A0AA43QJI2_9LECA</name>
<evidence type="ECO:0000256" key="6">
    <source>
        <dbReference type="ARBA" id="ARBA00022454"/>
    </source>
</evidence>
<dbReference type="GO" id="GO:0000723">
    <property type="term" value="P:telomere maintenance"/>
    <property type="evidence" value="ECO:0007669"/>
    <property type="project" value="InterPro"/>
</dbReference>
<evidence type="ECO:0000256" key="9">
    <source>
        <dbReference type="ARBA" id="ARBA00022801"/>
    </source>
</evidence>
<dbReference type="InterPro" id="IPR016194">
    <property type="entry name" value="SPOC-like_C_dom_sf"/>
</dbReference>
<dbReference type="GO" id="GO:0000781">
    <property type="term" value="C:chromosome, telomeric region"/>
    <property type="evidence" value="ECO:0007669"/>
    <property type="project" value="UniProtKB-SubCell"/>
</dbReference>
<dbReference type="InterPro" id="IPR006164">
    <property type="entry name" value="DNA_bd_Ku70/Ku80"/>
</dbReference>
<dbReference type="EC" id="3.6.4.12" evidence="4"/>
<evidence type="ECO:0000256" key="19">
    <source>
        <dbReference type="ARBA" id="ARBA00047995"/>
    </source>
</evidence>
<evidence type="ECO:0000313" key="23">
    <source>
        <dbReference type="Proteomes" id="UP001161017"/>
    </source>
</evidence>
<evidence type="ECO:0000256" key="11">
    <source>
        <dbReference type="ARBA" id="ARBA00022840"/>
    </source>
</evidence>
<keyword evidence="13" id="KW-0238">DNA-binding</keyword>
<dbReference type="Gene3D" id="1.10.1600.10">
    <property type="match status" value="1"/>
</dbReference>
<dbReference type="AlphaFoldDB" id="A0AA43QJI2"/>
<evidence type="ECO:0000256" key="2">
    <source>
        <dbReference type="ARBA" id="ARBA00004574"/>
    </source>
</evidence>
<dbReference type="SMART" id="SM00559">
    <property type="entry name" value="Ku78"/>
    <property type="match status" value="1"/>
</dbReference>
<gene>
    <name evidence="22" type="primary">YKU80</name>
    <name evidence="22" type="ORF">OHK93_006169</name>
</gene>
<evidence type="ECO:0000256" key="18">
    <source>
        <dbReference type="ARBA" id="ARBA00031847"/>
    </source>
</evidence>
<evidence type="ECO:0000256" key="10">
    <source>
        <dbReference type="ARBA" id="ARBA00022806"/>
    </source>
</evidence>
<dbReference type="InterPro" id="IPR036494">
    <property type="entry name" value="Ku_C_sf"/>
</dbReference>
<keyword evidence="6" id="KW-0158">Chromosome</keyword>
<reference evidence="22" key="1">
    <citation type="journal article" date="2023" name="Genome Biol. Evol.">
        <title>First Whole Genome Sequence and Flow Cytometry Genome Size Data for the Lichen-Forming Fungus Ramalina farinacea (Ascomycota).</title>
        <authorList>
            <person name="Llewellyn T."/>
            <person name="Mian S."/>
            <person name="Hill R."/>
            <person name="Leitch I.J."/>
            <person name="Gaya E."/>
        </authorList>
    </citation>
    <scope>NUCLEOTIDE SEQUENCE</scope>
    <source>
        <strain evidence="22">LIQ254RAFAR</strain>
    </source>
</reference>